<dbReference type="InterPro" id="IPR006869">
    <property type="entry name" value="DUF547"/>
</dbReference>
<keyword evidence="3" id="KW-1185">Reference proteome</keyword>
<dbReference type="RefSeq" id="WP_142899050.1">
    <property type="nucleotide sequence ID" value="NZ_ML660061.1"/>
</dbReference>
<gene>
    <name evidence="2" type="ORF">FKG95_24370</name>
</gene>
<comment type="caution">
    <text evidence="2">The sequence shown here is derived from an EMBL/GenBank/DDBJ whole genome shotgun (WGS) entry which is preliminary data.</text>
</comment>
<organism evidence="2 3">
    <name type="scientific">Denitrobaculum tricleocarpae</name>
    <dbReference type="NCBI Taxonomy" id="2591009"/>
    <lineage>
        <taxon>Bacteria</taxon>
        <taxon>Pseudomonadati</taxon>
        <taxon>Pseudomonadota</taxon>
        <taxon>Alphaproteobacteria</taxon>
        <taxon>Rhodospirillales</taxon>
        <taxon>Rhodospirillaceae</taxon>
        <taxon>Denitrobaculum</taxon>
    </lineage>
</organism>
<name>A0A545TB24_9PROT</name>
<evidence type="ECO:0000313" key="3">
    <source>
        <dbReference type="Proteomes" id="UP000315252"/>
    </source>
</evidence>
<evidence type="ECO:0000313" key="2">
    <source>
        <dbReference type="EMBL" id="TQV74419.1"/>
    </source>
</evidence>
<dbReference type="Pfam" id="PF04784">
    <property type="entry name" value="DUF547"/>
    <property type="match status" value="1"/>
</dbReference>
<dbReference type="Proteomes" id="UP000315252">
    <property type="component" value="Unassembled WGS sequence"/>
</dbReference>
<proteinExistence type="predicted"/>
<dbReference type="PANTHER" id="PTHR46361">
    <property type="entry name" value="ELECTRON CARRIER/ PROTEIN DISULFIDE OXIDOREDUCTASE"/>
    <property type="match status" value="1"/>
</dbReference>
<dbReference type="OrthoDB" id="526867at2"/>
<dbReference type="PANTHER" id="PTHR46361:SF3">
    <property type="entry name" value="ELECTRON CARRIER_ PROTEIN DISULFIDE OXIDOREDUCTASE"/>
    <property type="match status" value="1"/>
</dbReference>
<evidence type="ECO:0000259" key="1">
    <source>
        <dbReference type="Pfam" id="PF04784"/>
    </source>
</evidence>
<accession>A0A545TB24</accession>
<reference evidence="2 3" key="1">
    <citation type="submission" date="2019-06" db="EMBL/GenBank/DDBJ databases">
        <title>Whole genome sequence for Rhodospirillaceae sp. R148.</title>
        <authorList>
            <person name="Wang G."/>
        </authorList>
    </citation>
    <scope>NUCLEOTIDE SEQUENCE [LARGE SCALE GENOMIC DNA]</scope>
    <source>
        <strain evidence="2 3">R148</strain>
    </source>
</reference>
<protein>
    <submittedName>
        <fullName evidence="2">DUF547 domain-containing protein</fullName>
    </submittedName>
</protein>
<dbReference type="EMBL" id="VHSH01000010">
    <property type="protein sequence ID" value="TQV74419.1"/>
    <property type="molecule type" value="Genomic_DNA"/>
</dbReference>
<sequence length="293" mass="32538">MPAAEAFSSSIRAAKRVALSIVLIVPLAGFTSIENLFAPSADLWPRWERHDPGSNTRIDFSAWDGLLKRYVQVGSDGVNRVDYAAFRASGKTELEKAIKDLTGLPISSYNRDEQFAYWVNLYNAVTVQVILDHYPVETIRDIDISPGLFASGPWDKDLVSVEGEDLSLNDIEHRILRPIWQDPRIHYAVNCASIGCPNLVVDAYDGVKLETMLEAAARAYINDPRGVTIAGDTVTVSKIYDWFQEDFGSSTRSVLAHLKRYAAPELAERLGTIGDIQGTEYDWNLNDVTGPQS</sequence>
<feature type="domain" description="DUF547" evidence="1">
    <location>
        <begin position="107"/>
        <end position="221"/>
    </location>
</feature>
<dbReference type="AlphaFoldDB" id="A0A545TB24"/>